<organism evidence="2">
    <name type="scientific">Tanacetum cinerariifolium</name>
    <name type="common">Dalmatian daisy</name>
    <name type="synonym">Chrysanthemum cinerariifolium</name>
    <dbReference type="NCBI Taxonomy" id="118510"/>
    <lineage>
        <taxon>Eukaryota</taxon>
        <taxon>Viridiplantae</taxon>
        <taxon>Streptophyta</taxon>
        <taxon>Embryophyta</taxon>
        <taxon>Tracheophyta</taxon>
        <taxon>Spermatophyta</taxon>
        <taxon>Magnoliopsida</taxon>
        <taxon>eudicotyledons</taxon>
        <taxon>Gunneridae</taxon>
        <taxon>Pentapetalae</taxon>
        <taxon>asterids</taxon>
        <taxon>campanulids</taxon>
        <taxon>Asterales</taxon>
        <taxon>Asteraceae</taxon>
        <taxon>Asteroideae</taxon>
        <taxon>Anthemideae</taxon>
        <taxon>Anthemidinae</taxon>
        <taxon>Tanacetum</taxon>
    </lineage>
</organism>
<proteinExistence type="predicted"/>
<dbReference type="EMBL" id="BKCJ011516291">
    <property type="protein sequence ID" value="GFD39431.1"/>
    <property type="molecule type" value="Genomic_DNA"/>
</dbReference>
<comment type="caution">
    <text evidence="2">The sequence shown here is derived from an EMBL/GenBank/DDBJ whole genome shotgun (WGS) entry which is preliminary data.</text>
</comment>
<feature type="compositionally biased region" description="Polar residues" evidence="1">
    <location>
        <begin position="50"/>
        <end position="59"/>
    </location>
</feature>
<reference evidence="2" key="1">
    <citation type="journal article" date="2019" name="Sci. Rep.">
        <title>Draft genome of Tanacetum cinerariifolium, the natural source of mosquito coil.</title>
        <authorList>
            <person name="Yamashiro T."/>
            <person name="Shiraishi A."/>
            <person name="Satake H."/>
            <person name="Nakayama K."/>
        </authorList>
    </citation>
    <scope>NUCLEOTIDE SEQUENCE</scope>
</reference>
<dbReference type="AlphaFoldDB" id="A0A699W3F9"/>
<accession>A0A699W3F9</accession>
<evidence type="ECO:0000256" key="1">
    <source>
        <dbReference type="SAM" id="MobiDB-lite"/>
    </source>
</evidence>
<feature type="compositionally biased region" description="Polar residues" evidence="1">
    <location>
        <begin position="1"/>
        <end position="11"/>
    </location>
</feature>
<name>A0A699W3F9_TANCI</name>
<gene>
    <name evidence="2" type="ORF">Tci_911400</name>
</gene>
<sequence length="76" mass="7941">MKSTAGPSLGSTPADEVPADTGVSTDENVPADQRVPADQSNSKDLHYFEGNSSHGGQTDSYKAVWVYGCTLPEATP</sequence>
<protein>
    <submittedName>
        <fullName evidence="2">Uncharacterized protein</fullName>
    </submittedName>
</protein>
<evidence type="ECO:0000313" key="2">
    <source>
        <dbReference type="EMBL" id="GFD39431.1"/>
    </source>
</evidence>
<feature type="region of interest" description="Disordered" evidence="1">
    <location>
        <begin position="1"/>
        <end position="59"/>
    </location>
</feature>